<dbReference type="GO" id="GO:0022857">
    <property type="term" value="F:transmembrane transporter activity"/>
    <property type="evidence" value="ECO:0007669"/>
    <property type="project" value="InterPro"/>
</dbReference>
<dbReference type="InterPro" id="IPR037185">
    <property type="entry name" value="EmrE-like"/>
</dbReference>
<keyword evidence="6 7" id="KW-0472">Membrane</keyword>
<dbReference type="PANTHER" id="PTHR13146">
    <property type="match status" value="1"/>
</dbReference>
<evidence type="ECO:0008006" key="9">
    <source>
        <dbReference type="Google" id="ProtNLM"/>
    </source>
</evidence>
<keyword evidence="5 7" id="KW-1133">Transmembrane helix</keyword>
<name>A0A7S2PB52_9STRA</name>
<dbReference type="AlphaFoldDB" id="A0A7S2PB52"/>
<feature type="transmembrane region" description="Helical" evidence="7">
    <location>
        <begin position="12"/>
        <end position="36"/>
    </location>
</feature>
<accession>A0A7S2PB52</accession>
<dbReference type="Pfam" id="PF06027">
    <property type="entry name" value="SLC35F"/>
    <property type="match status" value="1"/>
</dbReference>
<feature type="transmembrane region" description="Helical" evidence="7">
    <location>
        <begin position="308"/>
        <end position="331"/>
    </location>
</feature>
<dbReference type="Gene3D" id="1.10.3730.20">
    <property type="match status" value="1"/>
</dbReference>
<sequence>MSNLANVHKCGLNEVILFLLAIFFGTGCSICSKTMMGLHGTNGTVDETGIPTVELFQKPLFQTFGMFIGMMFGLIMHWFVLAFKISFPGYDFDQDADEGDVEIPTEKTSLTSKMKAESNVDNASKEIPLWMYFFLAIPAIFDLAATALCMMGLQYLDVSIYQMLRGSGIIFVALMKQHVLKDHLHQYHWVGVFWNVVSVVIVGGTAMLASGGDGEGSNNSNTSETFWGVCLLMSGAFIQAVQFVFEEHVMTMDIPAPPLLLIGMEGLWGTILSICVMYPLGYYLPGSDHGSYEDPFNTWAMFTHSKNIQVAFFIYFFAIFFYNLFAVLVTFKLSSVWHAILDNFRPITVWGTDLFIFYYINPLFGEVWTQWSYLQIFGMAVLLYGTAIYNAPNAGSLLLEGQWWAFGINLSSEYEQVKRELEQAEIDDKWEAKRQEFKVRTRSSFIESPRISIHTQALRGIGAQHN</sequence>
<keyword evidence="3" id="KW-0813">Transport</keyword>
<feature type="transmembrane region" description="Helical" evidence="7">
    <location>
        <begin position="129"/>
        <end position="153"/>
    </location>
</feature>
<feature type="transmembrane region" description="Helical" evidence="7">
    <location>
        <begin position="226"/>
        <end position="245"/>
    </location>
</feature>
<feature type="transmembrane region" description="Helical" evidence="7">
    <location>
        <begin position="187"/>
        <end position="206"/>
    </location>
</feature>
<dbReference type="GO" id="GO:0016020">
    <property type="term" value="C:membrane"/>
    <property type="evidence" value="ECO:0007669"/>
    <property type="project" value="UniProtKB-SubCell"/>
</dbReference>
<dbReference type="EMBL" id="HBGZ01007641">
    <property type="protein sequence ID" value="CAD9586749.1"/>
    <property type="molecule type" value="Transcribed_RNA"/>
</dbReference>
<feature type="transmembrane region" description="Helical" evidence="7">
    <location>
        <begin position="343"/>
        <end position="360"/>
    </location>
</feature>
<feature type="transmembrane region" description="Helical" evidence="7">
    <location>
        <begin position="372"/>
        <end position="391"/>
    </location>
</feature>
<evidence type="ECO:0000256" key="7">
    <source>
        <dbReference type="SAM" id="Phobius"/>
    </source>
</evidence>
<dbReference type="SUPFAM" id="SSF103481">
    <property type="entry name" value="Multidrug resistance efflux transporter EmrE"/>
    <property type="match status" value="1"/>
</dbReference>
<evidence type="ECO:0000256" key="6">
    <source>
        <dbReference type="ARBA" id="ARBA00023136"/>
    </source>
</evidence>
<dbReference type="PANTHER" id="PTHR13146:SF3">
    <property type="entry name" value="EAMA DOMAIN-CONTAINING PROTEIN"/>
    <property type="match status" value="1"/>
</dbReference>
<comment type="subcellular location">
    <subcellularLocation>
        <location evidence="1">Membrane</location>
        <topology evidence="1">Multi-pass membrane protein</topology>
    </subcellularLocation>
</comment>
<reference evidence="8" key="1">
    <citation type="submission" date="2021-01" db="EMBL/GenBank/DDBJ databases">
        <authorList>
            <person name="Corre E."/>
            <person name="Pelletier E."/>
            <person name="Niang G."/>
            <person name="Scheremetjew M."/>
            <person name="Finn R."/>
            <person name="Kale V."/>
            <person name="Holt S."/>
            <person name="Cochrane G."/>
            <person name="Meng A."/>
            <person name="Brown T."/>
            <person name="Cohen L."/>
        </authorList>
    </citation>
    <scope>NUCLEOTIDE SEQUENCE</scope>
    <source>
        <strain evidence="8">SM1012Den-03</strain>
    </source>
</reference>
<proteinExistence type="inferred from homology"/>
<keyword evidence="4 7" id="KW-0812">Transmembrane</keyword>
<feature type="transmembrane region" description="Helical" evidence="7">
    <location>
        <begin position="159"/>
        <end position="175"/>
    </location>
</feature>
<evidence type="ECO:0000256" key="5">
    <source>
        <dbReference type="ARBA" id="ARBA00022989"/>
    </source>
</evidence>
<dbReference type="InterPro" id="IPR009262">
    <property type="entry name" value="SLC35_F1/F2/F6"/>
</dbReference>
<protein>
    <recommendedName>
        <fullName evidence="9">EamA domain-containing protein</fullName>
    </recommendedName>
</protein>
<evidence type="ECO:0000313" key="8">
    <source>
        <dbReference type="EMBL" id="CAD9586749.1"/>
    </source>
</evidence>
<organism evidence="8">
    <name type="scientific">Skeletonema marinoi</name>
    <dbReference type="NCBI Taxonomy" id="267567"/>
    <lineage>
        <taxon>Eukaryota</taxon>
        <taxon>Sar</taxon>
        <taxon>Stramenopiles</taxon>
        <taxon>Ochrophyta</taxon>
        <taxon>Bacillariophyta</taxon>
        <taxon>Coscinodiscophyceae</taxon>
        <taxon>Thalassiosirophycidae</taxon>
        <taxon>Thalassiosirales</taxon>
        <taxon>Skeletonemataceae</taxon>
        <taxon>Skeletonema</taxon>
        <taxon>Skeletonema marinoi-dohrnii complex</taxon>
    </lineage>
</organism>
<gene>
    <name evidence="8" type="ORF">SMAR0320_LOCUS5446</name>
</gene>
<evidence type="ECO:0000256" key="3">
    <source>
        <dbReference type="ARBA" id="ARBA00022448"/>
    </source>
</evidence>
<evidence type="ECO:0000256" key="2">
    <source>
        <dbReference type="ARBA" id="ARBA00007863"/>
    </source>
</evidence>
<feature type="transmembrane region" description="Helical" evidence="7">
    <location>
        <begin position="64"/>
        <end position="83"/>
    </location>
</feature>
<evidence type="ECO:0000256" key="1">
    <source>
        <dbReference type="ARBA" id="ARBA00004141"/>
    </source>
</evidence>
<evidence type="ECO:0000256" key="4">
    <source>
        <dbReference type="ARBA" id="ARBA00022692"/>
    </source>
</evidence>
<comment type="similarity">
    <text evidence="2">Belongs to the SLC35F solute transporter family.</text>
</comment>
<feature type="transmembrane region" description="Helical" evidence="7">
    <location>
        <begin position="266"/>
        <end position="284"/>
    </location>
</feature>